<dbReference type="RefSeq" id="WP_275594320.1">
    <property type="nucleotide sequence ID" value="NZ_CP102381.1"/>
</dbReference>
<dbReference type="Pfam" id="PF02021">
    <property type="entry name" value="UPF0102"/>
    <property type="match status" value="1"/>
</dbReference>
<dbReference type="Proteomes" id="UP001222275">
    <property type="component" value="Chromosome"/>
</dbReference>
<dbReference type="InterPro" id="IPR011856">
    <property type="entry name" value="tRNA_endonuc-like_dom_sf"/>
</dbReference>
<dbReference type="NCBIfam" id="TIGR00252">
    <property type="entry name" value="YraN family protein"/>
    <property type="match status" value="1"/>
</dbReference>
<evidence type="ECO:0000256" key="2">
    <source>
        <dbReference type="HAMAP-Rule" id="MF_00048"/>
    </source>
</evidence>
<dbReference type="Gene3D" id="3.40.1350.10">
    <property type="match status" value="1"/>
</dbReference>
<reference evidence="3 4" key="1">
    <citation type="submission" date="2022-06" db="EMBL/GenBank/DDBJ databases">
        <title>Thiomicrohabdus sp. nov, an obligately chemolithoautotrophic, sulfur-oxidizing bacterium isolated from beach of Guanyin Mountain. Amoy.</title>
        <authorList>
            <person name="Zhu H."/>
        </authorList>
    </citation>
    <scope>NUCLEOTIDE SEQUENCE [LARGE SCALE GENOMIC DNA]</scope>
    <source>
        <strain evidence="3 4">XGS-01</strain>
    </source>
</reference>
<gene>
    <name evidence="3" type="ORF">NR989_08560</name>
</gene>
<dbReference type="HAMAP" id="MF_00048">
    <property type="entry name" value="UPF0102"/>
    <property type="match status" value="1"/>
</dbReference>
<accession>A0ABY8C7W6</accession>
<dbReference type="NCBIfam" id="NF009150">
    <property type="entry name" value="PRK12497.1-3"/>
    <property type="match status" value="1"/>
</dbReference>
<dbReference type="SUPFAM" id="SSF52980">
    <property type="entry name" value="Restriction endonuclease-like"/>
    <property type="match status" value="1"/>
</dbReference>
<keyword evidence="4" id="KW-1185">Reference proteome</keyword>
<evidence type="ECO:0000313" key="3">
    <source>
        <dbReference type="EMBL" id="WEJ62063.1"/>
    </source>
</evidence>
<name>A0ABY8C7W6_9GAMM</name>
<evidence type="ECO:0000313" key="4">
    <source>
        <dbReference type="Proteomes" id="UP001222275"/>
    </source>
</evidence>
<organism evidence="3 4">
    <name type="scientific">Thiomicrorhabdus lithotrophica</name>
    <dbReference type="NCBI Taxonomy" id="2949997"/>
    <lineage>
        <taxon>Bacteria</taxon>
        <taxon>Pseudomonadati</taxon>
        <taxon>Pseudomonadota</taxon>
        <taxon>Gammaproteobacteria</taxon>
        <taxon>Thiotrichales</taxon>
        <taxon>Piscirickettsiaceae</taxon>
        <taxon>Thiomicrorhabdus</taxon>
    </lineage>
</organism>
<dbReference type="InterPro" id="IPR011335">
    <property type="entry name" value="Restrct_endonuc-II-like"/>
</dbReference>
<comment type="similarity">
    <text evidence="1 2">Belongs to the UPF0102 family.</text>
</comment>
<dbReference type="CDD" id="cd20736">
    <property type="entry name" value="PoNe_Nuclease"/>
    <property type="match status" value="1"/>
</dbReference>
<protein>
    <recommendedName>
        <fullName evidence="2">UPF0102 protein NR989_08560</fullName>
    </recommendedName>
</protein>
<proteinExistence type="inferred from homology"/>
<dbReference type="PANTHER" id="PTHR34039">
    <property type="entry name" value="UPF0102 PROTEIN YRAN"/>
    <property type="match status" value="1"/>
</dbReference>
<evidence type="ECO:0000256" key="1">
    <source>
        <dbReference type="ARBA" id="ARBA00006738"/>
    </source>
</evidence>
<dbReference type="InterPro" id="IPR003509">
    <property type="entry name" value="UPF0102_YraN-like"/>
</dbReference>
<sequence length="123" mass="14268">MSKLATLFSIGHQKEQQAKHWLTQQGINIIAENFRCKGGEIDLIGLGTQNQLIFFEVKYRKQTNYGNPAETVTHQKQKRIIKCAQNYLLKNPQYQDSAMQFDVITFTAKQQTPEWIQNAFEAF</sequence>
<dbReference type="EMBL" id="CP102381">
    <property type="protein sequence ID" value="WEJ62063.1"/>
    <property type="molecule type" value="Genomic_DNA"/>
</dbReference>
<dbReference type="PANTHER" id="PTHR34039:SF1">
    <property type="entry name" value="UPF0102 PROTEIN YRAN"/>
    <property type="match status" value="1"/>
</dbReference>